<feature type="compositionally biased region" description="Low complexity" evidence="1">
    <location>
        <begin position="13"/>
        <end position="23"/>
    </location>
</feature>
<organism evidence="3 4">
    <name type="scientific">Linum tenue</name>
    <dbReference type="NCBI Taxonomy" id="586396"/>
    <lineage>
        <taxon>Eukaryota</taxon>
        <taxon>Viridiplantae</taxon>
        <taxon>Streptophyta</taxon>
        <taxon>Embryophyta</taxon>
        <taxon>Tracheophyta</taxon>
        <taxon>Spermatophyta</taxon>
        <taxon>Magnoliopsida</taxon>
        <taxon>eudicotyledons</taxon>
        <taxon>Gunneridae</taxon>
        <taxon>Pentapetalae</taxon>
        <taxon>rosids</taxon>
        <taxon>fabids</taxon>
        <taxon>Malpighiales</taxon>
        <taxon>Linaceae</taxon>
        <taxon>Linum</taxon>
    </lineage>
</organism>
<protein>
    <submittedName>
        <fullName evidence="3">Uncharacterized protein</fullName>
    </submittedName>
</protein>
<evidence type="ECO:0000256" key="1">
    <source>
        <dbReference type="SAM" id="MobiDB-lite"/>
    </source>
</evidence>
<reference evidence="3" key="1">
    <citation type="submission" date="2022-08" db="EMBL/GenBank/DDBJ databases">
        <authorList>
            <person name="Gutierrez-Valencia J."/>
        </authorList>
    </citation>
    <scope>NUCLEOTIDE SEQUENCE</scope>
</reference>
<evidence type="ECO:0000313" key="3">
    <source>
        <dbReference type="EMBL" id="CAI0471308.1"/>
    </source>
</evidence>
<evidence type="ECO:0000256" key="2">
    <source>
        <dbReference type="SAM" id="Phobius"/>
    </source>
</evidence>
<comment type="caution">
    <text evidence="3">The sequence shown here is derived from an EMBL/GenBank/DDBJ whole genome shotgun (WGS) entry which is preliminary data.</text>
</comment>
<sequence length="80" mass="9104">MERRRRRSGNRASLPRLPSSPSHPFAFPLLPLQQKDCKILDTKSQTLRMYVFLSALLGIFPVAYICEFLSSSSYGTIRKG</sequence>
<keyword evidence="2" id="KW-0472">Membrane</keyword>
<dbReference type="Proteomes" id="UP001154282">
    <property type="component" value="Unassembled WGS sequence"/>
</dbReference>
<gene>
    <name evidence="3" type="ORF">LITE_LOCUS38858</name>
</gene>
<keyword evidence="4" id="KW-1185">Reference proteome</keyword>
<dbReference type="AlphaFoldDB" id="A0AAV0PM55"/>
<proteinExistence type="predicted"/>
<dbReference type="EMBL" id="CAMGYJ010000009">
    <property type="protein sequence ID" value="CAI0471308.1"/>
    <property type="molecule type" value="Genomic_DNA"/>
</dbReference>
<accession>A0AAV0PM55</accession>
<keyword evidence="2" id="KW-0812">Transmembrane</keyword>
<feature type="transmembrane region" description="Helical" evidence="2">
    <location>
        <begin position="50"/>
        <end position="70"/>
    </location>
</feature>
<evidence type="ECO:0000313" key="4">
    <source>
        <dbReference type="Proteomes" id="UP001154282"/>
    </source>
</evidence>
<name>A0AAV0PM55_9ROSI</name>
<keyword evidence="2" id="KW-1133">Transmembrane helix</keyword>
<feature type="region of interest" description="Disordered" evidence="1">
    <location>
        <begin position="1"/>
        <end position="23"/>
    </location>
</feature>